<keyword evidence="2" id="KW-0238">DNA-binding</keyword>
<keyword evidence="6" id="KW-1185">Reference proteome</keyword>
<dbReference type="InterPro" id="IPR023187">
    <property type="entry name" value="Tscrpt_reg_MarR-type_CS"/>
</dbReference>
<protein>
    <submittedName>
        <fullName evidence="5">MarR family winged helix-turn-helix transcriptional regulator</fullName>
    </submittedName>
</protein>
<dbReference type="SMART" id="SM00347">
    <property type="entry name" value="HTH_MARR"/>
    <property type="match status" value="1"/>
</dbReference>
<dbReference type="InterPro" id="IPR039422">
    <property type="entry name" value="MarR/SlyA-like"/>
</dbReference>
<gene>
    <name evidence="5" type="ORF">ACFPK2_04165</name>
</gene>
<evidence type="ECO:0000313" key="5">
    <source>
        <dbReference type="EMBL" id="MFC5292182.1"/>
    </source>
</evidence>
<dbReference type="InterPro" id="IPR000835">
    <property type="entry name" value="HTH_MarR-typ"/>
</dbReference>
<dbReference type="InterPro" id="IPR036388">
    <property type="entry name" value="WH-like_DNA-bd_sf"/>
</dbReference>
<dbReference type="PROSITE" id="PS01117">
    <property type="entry name" value="HTH_MARR_1"/>
    <property type="match status" value="1"/>
</dbReference>
<dbReference type="PRINTS" id="PR00598">
    <property type="entry name" value="HTHMARR"/>
</dbReference>
<evidence type="ECO:0000256" key="3">
    <source>
        <dbReference type="ARBA" id="ARBA00023163"/>
    </source>
</evidence>
<evidence type="ECO:0000256" key="2">
    <source>
        <dbReference type="ARBA" id="ARBA00023125"/>
    </source>
</evidence>
<reference evidence="6" key="1">
    <citation type="journal article" date="2019" name="Int. J. Syst. Evol. Microbiol.">
        <title>The Global Catalogue of Microorganisms (GCM) 10K type strain sequencing project: providing services to taxonomists for standard genome sequencing and annotation.</title>
        <authorList>
            <consortium name="The Broad Institute Genomics Platform"/>
            <consortium name="The Broad Institute Genome Sequencing Center for Infectious Disease"/>
            <person name="Wu L."/>
            <person name="Ma J."/>
        </authorList>
    </citation>
    <scope>NUCLEOTIDE SEQUENCE [LARGE SCALE GENOMIC DNA]</scope>
    <source>
        <strain evidence="6">CGMCC 1.15643</strain>
    </source>
</reference>
<feature type="domain" description="HTH marR-type" evidence="4">
    <location>
        <begin position="30"/>
        <end position="162"/>
    </location>
</feature>
<dbReference type="EMBL" id="JBHSLI010000001">
    <property type="protein sequence ID" value="MFC5292182.1"/>
    <property type="molecule type" value="Genomic_DNA"/>
</dbReference>
<accession>A0ABW0EY17</accession>
<sequence>MGRAFLTGSLARSKPIAPETAAAPPPPPVPYDLIELLFFAYRDFVGDPDRILADYGFGRAHHRVLHFVQRRPGLTIAELLEILQITKQSLNRVLKELVEKGYIEQRTGRQDKRQRHLHTTPSGQDLALRLVQLQSRRILAALDSVGPESAETVARYLAALIDPAERPKVKGLLDKP</sequence>
<dbReference type="SUPFAM" id="SSF46785">
    <property type="entry name" value="Winged helix' DNA-binding domain"/>
    <property type="match status" value="1"/>
</dbReference>
<name>A0ABW0EY17_9HYPH</name>
<dbReference type="InterPro" id="IPR036390">
    <property type="entry name" value="WH_DNA-bd_sf"/>
</dbReference>
<dbReference type="Gene3D" id="1.10.10.10">
    <property type="entry name" value="Winged helix-like DNA-binding domain superfamily/Winged helix DNA-binding domain"/>
    <property type="match status" value="1"/>
</dbReference>
<keyword evidence="1" id="KW-0805">Transcription regulation</keyword>
<proteinExistence type="predicted"/>
<dbReference type="RefSeq" id="WP_158444942.1">
    <property type="nucleotide sequence ID" value="NZ_JAOAOS010000001.1"/>
</dbReference>
<keyword evidence="3" id="KW-0804">Transcription</keyword>
<evidence type="ECO:0000313" key="6">
    <source>
        <dbReference type="Proteomes" id="UP001595976"/>
    </source>
</evidence>
<organism evidence="5 6">
    <name type="scientific">Bosea minatitlanensis</name>
    <dbReference type="NCBI Taxonomy" id="128782"/>
    <lineage>
        <taxon>Bacteria</taxon>
        <taxon>Pseudomonadati</taxon>
        <taxon>Pseudomonadota</taxon>
        <taxon>Alphaproteobacteria</taxon>
        <taxon>Hyphomicrobiales</taxon>
        <taxon>Boseaceae</taxon>
        <taxon>Bosea</taxon>
    </lineage>
</organism>
<comment type="caution">
    <text evidence="5">The sequence shown here is derived from an EMBL/GenBank/DDBJ whole genome shotgun (WGS) entry which is preliminary data.</text>
</comment>
<dbReference type="Proteomes" id="UP001595976">
    <property type="component" value="Unassembled WGS sequence"/>
</dbReference>
<evidence type="ECO:0000259" key="4">
    <source>
        <dbReference type="PROSITE" id="PS50995"/>
    </source>
</evidence>
<evidence type="ECO:0000256" key="1">
    <source>
        <dbReference type="ARBA" id="ARBA00023015"/>
    </source>
</evidence>
<dbReference type="PANTHER" id="PTHR33164">
    <property type="entry name" value="TRANSCRIPTIONAL REGULATOR, MARR FAMILY"/>
    <property type="match status" value="1"/>
</dbReference>
<dbReference type="Pfam" id="PF12802">
    <property type="entry name" value="MarR_2"/>
    <property type="match status" value="1"/>
</dbReference>
<dbReference type="PROSITE" id="PS50995">
    <property type="entry name" value="HTH_MARR_2"/>
    <property type="match status" value="1"/>
</dbReference>
<dbReference type="PANTHER" id="PTHR33164:SF44">
    <property type="entry name" value="TRANSCRIPTIONAL REGULATORY PROTEIN"/>
    <property type="match status" value="1"/>
</dbReference>